<dbReference type="Proteomes" id="UP000179243">
    <property type="component" value="Unassembled WGS sequence"/>
</dbReference>
<organism evidence="1 2">
    <name type="scientific">Candidatus Raymondbacteria bacterium RIFOXYD12_FULL_49_13</name>
    <dbReference type="NCBI Taxonomy" id="1817890"/>
    <lineage>
        <taxon>Bacteria</taxon>
        <taxon>Raymondiibacteriota</taxon>
    </lineage>
</organism>
<evidence type="ECO:0000313" key="2">
    <source>
        <dbReference type="Proteomes" id="UP000179243"/>
    </source>
</evidence>
<gene>
    <name evidence="1" type="ORF">A2519_19955</name>
</gene>
<protein>
    <submittedName>
        <fullName evidence="1">Uncharacterized protein</fullName>
    </submittedName>
</protein>
<evidence type="ECO:0000313" key="1">
    <source>
        <dbReference type="EMBL" id="OGK00744.1"/>
    </source>
</evidence>
<dbReference type="AlphaFoldDB" id="A0A1F7F256"/>
<name>A0A1F7F256_UNCRA</name>
<comment type="caution">
    <text evidence="1">The sequence shown here is derived from an EMBL/GenBank/DDBJ whole genome shotgun (WGS) entry which is preliminary data.</text>
</comment>
<accession>A0A1F7F256</accession>
<dbReference type="EMBL" id="MFYX01000141">
    <property type="protein sequence ID" value="OGK00744.1"/>
    <property type="molecule type" value="Genomic_DNA"/>
</dbReference>
<sequence length="196" mass="22133">MNRVFIGGSRHISHLTDDIKSRLKNIVEKHLQVLLGDASGADKAVQSYFKQVHYNDVLVYCSGNSCRNNIGNWNKINVSVPPNLQGLQFYMVKDSKMAEDSDYGFMLWDGKSSGTLSNVLNLLSRQKRTLLYFSPTKEFITIAKLFDLKQLLMKCDKSEIAKIDKKIGLYKTIDTLSNPIQTNLAFSSSSLETIEI</sequence>
<reference evidence="1 2" key="1">
    <citation type="journal article" date="2016" name="Nat. Commun.">
        <title>Thousands of microbial genomes shed light on interconnected biogeochemical processes in an aquifer system.</title>
        <authorList>
            <person name="Anantharaman K."/>
            <person name="Brown C.T."/>
            <person name="Hug L.A."/>
            <person name="Sharon I."/>
            <person name="Castelle C.J."/>
            <person name="Probst A.J."/>
            <person name="Thomas B.C."/>
            <person name="Singh A."/>
            <person name="Wilkins M.J."/>
            <person name="Karaoz U."/>
            <person name="Brodie E.L."/>
            <person name="Williams K.H."/>
            <person name="Hubbard S.S."/>
            <person name="Banfield J.F."/>
        </authorList>
    </citation>
    <scope>NUCLEOTIDE SEQUENCE [LARGE SCALE GENOMIC DNA]</scope>
</reference>
<proteinExistence type="predicted"/>